<name>A0A1I5IRR3_9HYPH</name>
<dbReference type="InterPro" id="IPR002347">
    <property type="entry name" value="SDR_fam"/>
</dbReference>
<comment type="similarity">
    <text evidence="1 3">Belongs to the short-chain dehydrogenases/reductases (SDR) family.</text>
</comment>
<evidence type="ECO:0000256" key="3">
    <source>
        <dbReference type="RuleBase" id="RU000363"/>
    </source>
</evidence>
<sequence>MRTRSILITGASRGLGAALAHAYAAAGVDLILTARSEEALASVCSDCRSSGAKVSCIPLDLTSEASIDEALAEIKLIGLPDLLIANAGVYSGRQANGMLEPRAEQNQQLSVNLLGTIQFLDQCAQGMKDRGSGHLVLISSLAAIQPQPDSPAYSASKAGLAFWGRSMAEDLADHGVQISIVYPGHIESQQTEMQVGALPGLMPAPRAAEIIRQGIDKKRARIIFPRHLYWLILVSNLLPGWLRRRVNRPFRYHVARDDRPE</sequence>
<dbReference type="Pfam" id="PF00106">
    <property type="entry name" value="adh_short"/>
    <property type="match status" value="1"/>
</dbReference>
<dbReference type="Proteomes" id="UP000199236">
    <property type="component" value="Unassembled WGS sequence"/>
</dbReference>
<dbReference type="AlphaFoldDB" id="A0A1I5IRR3"/>
<dbReference type="SUPFAM" id="SSF51735">
    <property type="entry name" value="NAD(P)-binding Rossmann-fold domains"/>
    <property type="match status" value="1"/>
</dbReference>
<dbReference type="PANTHER" id="PTHR44196">
    <property type="entry name" value="DEHYDROGENASE/REDUCTASE SDR FAMILY MEMBER 7B"/>
    <property type="match status" value="1"/>
</dbReference>
<dbReference type="InterPro" id="IPR036291">
    <property type="entry name" value="NAD(P)-bd_dom_sf"/>
</dbReference>
<evidence type="ECO:0000313" key="6">
    <source>
        <dbReference type="Proteomes" id="UP000199236"/>
    </source>
</evidence>
<evidence type="ECO:0000256" key="4">
    <source>
        <dbReference type="SAM" id="SignalP"/>
    </source>
</evidence>
<keyword evidence="4" id="KW-0732">Signal</keyword>
<evidence type="ECO:0000313" key="5">
    <source>
        <dbReference type="EMBL" id="SFO63197.1"/>
    </source>
</evidence>
<dbReference type="PANTHER" id="PTHR44196:SF1">
    <property type="entry name" value="DEHYDROGENASE_REDUCTASE SDR FAMILY MEMBER 7B"/>
    <property type="match status" value="1"/>
</dbReference>
<dbReference type="PRINTS" id="PR00081">
    <property type="entry name" value="GDHRDH"/>
</dbReference>
<dbReference type="Gene3D" id="3.40.50.720">
    <property type="entry name" value="NAD(P)-binding Rossmann-like Domain"/>
    <property type="match status" value="1"/>
</dbReference>
<dbReference type="InterPro" id="IPR020904">
    <property type="entry name" value="Sc_DH/Rdtase_CS"/>
</dbReference>
<dbReference type="EMBL" id="FOVR01000009">
    <property type="protein sequence ID" value="SFO63197.1"/>
    <property type="molecule type" value="Genomic_DNA"/>
</dbReference>
<keyword evidence="6" id="KW-1185">Reference proteome</keyword>
<protein>
    <submittedName>
        <fullName evidence="5">Short-chain dehydrogenase</fullName>
    </submittedName>
</protein>
<evidence type="ECO:0000256" key="2">
    <source>
        <dbReference type="ARBA" id="ARBA00023002"/>
    </source>
</evidence>
<gene>
    <name evidence="5" type="ORF">SAMN04488056_109171</name>
</gene>
<proteinExistence type="inferred from homology"/>
<dbReference type="PRINTS" id="PR00080">
    <property type="entry name" value="SDRFAMILY"/>
</dbReference>
<organism evidence="5 6">
    <name type="scientific">Cohaesibacter marisflavi</name>
    <dbReference type="NCBI Taxonomy" id="655353"/>
    <lineage>
        <taxon>Bacteria</taxon>
        <taxon>Pseudomonadati</taxon>
        <taxon>Pseudomonadota</taxon>
        <taxon>Alphaproteobacteria</taxon>
        <taxon>Hyphomicrobiales</taxon>
        <taxon>Cohaesibacteraceae</taxon>
    </lineage>
</organism>
<feature type="signal peptide" evidence="4">
    <location>
        <begin position="1"/>
        <end position="22"/>
    </location>
</feature>
<dbReference type="GO" id="GO:0016491">
    <property type="term" value="F:oxidoreductase activity"/>
    <property type="evidence" value="ECO:0007669"/>
    <property type="project" value="UniProtKB-KW"/>
</dbReference>
<feature type="chain" id="PRO_5011482068" evidence="4">
    <location>
        <begin position="23"/>
        <end position="261"/>
    </location>
</feature>
<dbReference type="RefSeq" id="WP_175528119.1">
    <property type="nucleotide sequence ID" value="NZ_FOVR01000009.1"/>
</dbReference>
<evidence type="ECO:0000256" key="1">
    <source>
        <dbReference type="ARBA" id="ARBA00006484"/>
    </source>
</evidence>
<dbReference type="GO" id="GO:0016020">
    <property type="term" value="C:membrane"/>
    <property type="evidence" value="ECO:0007669"/>
    <property type="project" value="TreeGrafter"/>
</dbReference>
<reference evidence="5 6" key="1">
    <citation type="submission" date="2016-10" db="EMBL/GenBank/DDBJ databases">
        <authorList>
            <person name="de Groot N.N."/>
        </authorList>
    </citation>
    <scope>NUCLEOTIDE SEQUENCE [LARGE SCALE GENOMIC DNA]</scope>
    <source>
        <strain evidence="5 6">CGMCC 1.9157</strain>
    </source>
</reference>
<accession>A0A1I5IRR3</accession>
<dbReference type="STRING" id="655353.SAMN04488056_109171"/>
<keyword evidence="2" id="KW-0560">Oxidoreductase</keyword>
<dbReference type="PROSITE" id="PS00061">
    <property type="entry name" value="ADH_SHORT"/>
    <property type="match status" value="1"/>
</dbReference>